<evidence type="ECO:0000313" key="2">
    <source>
        <dbReference type="Proteomes" id="UP000314294"/>
    </source>
</evidence>
<accession>A0A4Z2EHE8</accession>
<proteinExistence type="predicted"/>
<dbReference type="AlphaFoldDB" id="A0A4Z2EHE8"/>
<name>A0A4Z2EHE8_9TELE</name>
<keyword evidence="2" id="KW-1185">Reference proteome</keyword>
<comment type="caution">
    <text evidence="1">The sequence shown here is derived from an EMBL/GenBank/DDBJ whole genome shotgun (WGS) entry which is preliminary data.</text>
</comment>
<dbReference type="Proteomes" id="UP000314294">
    <property type="component" value="Unassembled WGS sequence"/>
</dbReference>
<organism evidence="1 2">
    <name type="scientific">Liparis tanakae</name>
    <name type="common">Tanaka's snailfish</name>
    <dbReference type="NCBI Taxonomy" id="230148"/>
    <lineage>
        <taxon>Eukaryota</taxon>
        <taxon>Metazoa</taxon>
        <taxon>Chordata</taxon>
        <taxon>Craniata</taxon>
        <taxon>Vertebrata</taxon>
        <taxon>Euteleostomi</taxon>
        <taxon>Actinopterygii</taxon>
        <taxon>Neopterygii</taxon>
        <taxon>Teleostei</taxon>
        <taxon>Neoteleostei</taxon>
        <taxon>Acanthomorphata</taxon>
        <taxon>Eupercaria</taxon>
        <taxon>Perciformes</taxon>
        <taxon>Cottioidei</taxon>
        <taxon>Cottales</taxon>
        <taxon>Liparidae</taxon>
        <taxon>Liparis</taxon>
    </lineage>
</organism>
<dbReference type="EMBL" id="SRLO01007581">
    <property type="protein sequence ID" value="TNN27894.1"/>
    <property type="molecule type" value="Genomic_DNA"/>
</dbReference>
<sequence length="56" mass="5825">MFLLSKAKRLGLNGARRSEGVTKEEKSSVYPGSRGDAFLLLADALLLAAGGSQDAS</sequence>
<reference evidence="1 2" key="1">
    <citation type="submission" date="2019-03" db="EMBL/GenBank/DDBJ databases">
        <title>First draft genome of Liparis tanakae, snailfish: a comprehensive survey of snailfish specific genes.</title>
        <authorList>
            <person name="Kim W."/>
            <person name="Song I."/>
            <person name="Jeong J.-H."/>
            <person name="Kim D."/>
            <person name="Kim S."/>
            <person name="Ryu S."/>
            <person name="Song J.Y."/>
            <person name="Lee S.K."/>
        </authorList>
    </citation>
    <scope>NUCLEOTIDE SEQUENCE [LARGE SCALE GENOMIC DNA]</scope>
    <source>
        <tissue evidence="1">Muscle</tissue>
    </source>
</reference>
<gene>
    <name evidence="1" type="ORF">EYF80_061960</name>
</gene>
<evidence type="ECO:0000313" key="1">
    <source>
        <dbReference type="EMBL" id="TNN27894.1"/>
    </source>
</evidence>
<protein>
    <submittedName>
        <fullName evidence="1">Uncharacterized protein</fullName>
    </submittedName>
</protein>